<dbReference type="Proteomes" id="UP000193785">
    <property type="component" value="Unassembled WGS sequence"/>
</dbReference>
<evidence type="ECO:0000313" key="3">
    <source>
        <dbReference type="Proteomes" id="UP000193785"/>
    </source>
</evidence>
<feature type="transmembrane region" description="Helical" evidence="1">
    <location>
        <begin position="79"/>
        <end position="99"/>
    </location>
</feature>
<evidence type="ECO:0000256" key="1">
    <source>
        <dbReference type="SAM" id="Phobius"/>
    </source>
</evidence>
<accession>A0ABX3UPG8</accession>
<keyword evidence="3" id="KW-1185">Reference proteome</keyword>
<dbReference type="RefSeq" id="WP_033755601.1">
    <property type="nucleotide sequence ID" value="NZ_CABMKO010000003.1"/>
</dbReference>
<protein>
    <submittedName>
        <fullName evidence="2">Anti-sigma factor</fullName>
    </submittedName>
</protein>
<name>A0ABX3UPG8_9GAMM</name>
<keyword evidence="1" id="KW-0812">Transmembrane</keyword>
<dbReference type="GeneID" id="78550828"/>
<dbReference type="EMBL" id="MLJJ01000033">
    <property type="protein sequence ID" value="ORM97094.1"/>
    <property type="molecule type" value="Genomic_DNA"/>
</dbReference>
<proteinExistence type="predicted"/>
<keyword evidence="1" id="KW-1133">Transmembrane helix</keyword>
<gene>
    <name evidence="2" type="ORF">HA46_15890</name>
</gene>
<organism evidence="2 3">
    <name type="scientific">Pantoea septica</name>
    <dbReference type="NCBI Taxonomy" id="472695"/>
    <lineage>
        <taxon>Bacteria</taxon>
        <taxon>Pseudomonadati</taxon>
        <taxon>Pseudomonadota</taxon>
        <taxon>Gammaproteobacteria</taxon>
        <taxon>Enterobacterales</taxon>
        <taxon>Erwiniaceae</taxon>
        <taxon>Pantoea</taxon>
    </lineage>
</organism>
<sequence>MKPDEEDLHAWIDGEADDATARRVERYLAEDPQAAGRVAEMRYEMQLLRQAMHQQKQTLETPEPHAFRRRARQQRQRKLALACVLVLSLSVGGFTGWQLKDSQMAGHLPMEDAVQAYKLFGNATLTPMDVVASQQNELASWVGRYFINGNLPPNLEQYGFKPLGARLIATAQGPAALVMYQDAHGTRLAWYIRPLSPVKLPHGERKAENVMAQYWSDEHYNYALVTPLDAAATGDVRKALSEVTG</sequence>
<keyword evidence="1" id="KW-0472">Membrane</keyword>
<evidence type="ECO:0000313" key="2">
    <source>
        <dbReference type="EMBL" id="ORM97094.1"/>
    </source>
</evidence>
<reference evidence="2 3" key="1">
    <citation type="journal article" date="2017" name="Antonie Van Leeuwenhoek">
        <title>Phylogenomic resolution of the bacterial genus Pantoea and its relationship with Erwinia and Tatumella.</title>
        <authorList>
            <person name="Palmer M."/>
            <person name="Steenkamp E.T."/>
            <person name="Coetzee M.P."/>
            <person name="Chan W.Y."/>
            <person name="van Zyl E."/>
            <person name="De Maayer P."/>
            <person name="Coutinho T.A."/>
            <person name="Blom J."/>
            <person name="Smits T.H."/>
            <person name="Duffy B."/>
            <person name="Venter S.N."/>
        </authorList>
    </citation>
    <scope>NUCLEOTIDE SEQUENCE [LARGE SCALE GENOMIC DNA]</scope>
    <source>
        <strain evidence="2 3">LMG 5345</strain>
    </source>
</reference>
<comment type="caution">
    <text evidence="2">The sequence shown here is derived from an EMBL/GenBank/DDBJ whole genome shotgun (WGS) entry which is preliminary data.</text>
</comment>